<dbReference type="EMBL" id="NPIC01000014">
    <property type="protein sequence ID" value="RDL30723.1"/>
    <property type="molecule type" value="Genomic_DNA"/>
</dbReference>
<dbReference type="RefSeq" id="XP_031865099.1">
    <property type="nucleotide sequence ID" value="XM_032018691.1"/>
</dbReference>
<comment type="caution">
    <text evidence="2">The sequence shown here is derived from an EMBL/GenBank/DDBJ whole genome shotgun (WGS) entry which is preliminary data.</text>
</comment>
<reference evidence="2 3" key="1">
    <citation type="journal article" date="2018" name="IMA Fungus">
        <title>IMA Genome-F 9: Draft genome sequence of Annulohypoxylon stygium, Aspergillus mulundensis, Berkeleyomyces basicola (syn. Thielaviopsis basicola), Ceratocystis smalleyi, two Cercospora beticola strains, Coleophoma cylindrospora, Fusarium fracticaudum, Phialophora cf. hyalina, and Morchella septimelata.</title>
        <authorList>
            <person name="Wingfield B.D."/>
            <person name="Bills G.F."/>
            <person name="Dong Y."/>
            <person name="Huang W."/>
            <person name="Nel W.J."/>
            <person name="Swalarsk-Parry B.S."/>
            <person name="Vaghefi N."/>
            <person name="Wilken P.M."/>
            <person name="An Z."/>
            <person name="de Beer Z.W."/>
            <person name="De Vos L."/>
            <person name="Chen L."/>
            <person name="Duong T.A."/>
            <person name="Gao Y."/>
            <person name="Hammerbacher A."/>
            <person name="Kikkert J.R."/>
            <person name="Li Y."/>
            <person name="Li H."/>
            <person name="Li K."/>
            <person name="Li Q."/>
            <person name="Liu X."/>
            <person name="Ma X."/>
            <person name="Naidoo K."/>
            <person name="Pethybridge S.J."/>
            <person name="Sun J."/>
            <person name="Steenkamp E.T."/>
            <person name="van der Nest M.A."/>
            <person name="van Wyk S."/>
            <person name="Wingfield M.J."/>
            <person name="Xiong C."/>
            <person name="Yue Q."/>
            <person name="Zhang X."/>
        </authorList>
    </citation>
    <scope>NUCLEOTIDE SEQUENCE [LARGE SCALE GENOMIC DNA]</scope>
    <source>
        <strain evidence="2 3">BP 5553</strain>
    </source>
</reference>
<dbReference type="AlphaFoldDB" id="A0A370TA86"/>
<keyword evidence="3" id="KW-1185">Reference proteome</keyword>
<evidence type="ECO:0000256" key="1">
    <source>
        <dbReference type="SAM" id="MobiDB-lite"/>
    </source>
</evidence>
<sequence length="226" mass="25538">MAGEKHPGSSQDDDISELCEDEYSLTEKRSRNCTDTNPILQTADICLKETSENNCPYQGQYRHQSRGKHTEQAAGTPKVNPNVDFCGVTCTATKDAQIPQTLSHFKGSTDGKLLLTGYTEPRSVQKRLIVETRHQTSSGASKGKIRRTEFEIKLVSWPRPMILRLKNIAYISQIRVSARCIWDTLLDVQYQESATEILFRWLKRGPQIGSMERIPDTPSNLPLKRA</sequence>
<evidence type="ECO:0000313" key="3">
    <source>
        <dbReference type="Proteomes" id="UP000254866"/>
    </source>
</evidence>
<dbReference type="Proteomes" id="UP000254866">
    <property type="component" value="Unassembled WGS sequence"/>
</dbReference>
<evidence type="ECO:0000313" key="2">
    <source>
        <dbReference type="EMBL" id="RDL30723.1"/>
    </source>
</evidence>
<proteinExistence type="predicted"/>
<name>A0A370TA86_9HELO</name>
<feature type="region of interest" description="Disordered" evidence="1">
    <location>
        <begin position="57"/>
        <end position="76"/>
    </location>
</feature>
<protein>
    <submittedName>
        <fullName evidence="2">Uncharacterized protein</fullName>
    </submittedName>
</protein>
<organism evidence="2 3">
    <name type="scientific">Venustampulla echinocandica</name>
    <dbReference type="NCBI Taxonomy" id="2656787"/>
    <lineage>
        <taxon>Eukaryota</taxon>
        <taxon>Fungi</taxon>
        <taxon>Dikarya</taxon>
        <taxon>Ascomycota</taxon>
        <taxon>Pezizomycotina</taxon>
        <taxon>Leotiomycetes</taxon>
        <taxon>Helotiales</taxon>
        <taxon>Pleuroascaceae</taxon>
        <taxon>Venustampulla</taxon>
    </lineage>
</organism>
<dbReference type="GeneID" id="43602917"/>
<gene>
    <name evidence="2" type="ORF">BP5553_10068</name>
</gene>
<accession>A0A370TA86</accession>